<dbReference type="InterPro" id="IPR031865">
    <property type="entry name" value="DUF4757"/>
</dbReference>
<accession>A0AAV7NH78</accession>
<feature type="compositionally biased region" description="Polar residues" evidence="5">
    <location>
        <begin position="566"/>
        <end position="586"/>
    </location>
</feature>
<feature type="compositionally biased region" description="Basic and acidic residues" evidence="5">
    <location>
        <begin position="1256"/>
        <end position="1268"/>
    </location>
</feature>
<dbReference type="Pfam" id="PF15949">
    <property type="entry name" value="DUF4757"/>
    <property type="match status" value="1"/>
</dbReference>
<evidence type="ECO:0000259" key="7">
    <source>
        <dbReference type="PROSITE" id="PS50023"/>
    </source>
</evidence>
<gene>
    <name evidence="9" type="ORF">NDU88_003640</name>
</gene>
<dbReference type="InterPro" id="IPR036034">
    <property type="entry name" value="PDZ_sf"/>
</dbReference>
<feature type="compositionally biased region" description="Polar residues" evidence="5">
    <location>
        <begin position="1312"/>
        <end position="1341"/>
    </location>
</feature>
<dbReference type="PANTHER" id="PTHR46767:SF1">
    <property type="entry name" value="LIM DOMAIN ONLY PROTEIN 7"/>
    <property type="match status" value="1"/>
</dbReference>
<dbReference type="Pfam" id="PF00307">
    <property type="entry name" value="CH"/>
    <property type="match status" value="1"/>
</dbReference>
<dbReference type="SMART" id="SM00228">
    <property type="entry name" value="PDZ"/>
    <property type="match status" value="1"/>
</dbReference>
<feature type="compositionally biased region" description="Basic and acidic residues" evidence="5">
    <location>
        <begin position="587"/>
        <end position="616"/>
    </location>
</feature>
<keyword evidence="3 4" id="KW-0440">LIM domain</keyword>
<dbReference type="SMART" id="SM00033">
    <property type="entry name" value="CH"/>
    <property type="match status" value="1"/>
</dbReference>
<dbReference type="GO" id="GO:0010604">
    <property type="term" value="P:positive regulation of macromolecule metabolic process"/>
    <property type="evidence" value="ECO:0007669"/>
    <property type="project" value="UniProtKB-ARBA"/>
</dbReference>
<dbReference type="GO" id="GO:0023051">
    <property type="term" value="P:regulation of signaling"/>
    <property type="evidence" value="ECO:0007669"/>
    <property type="project" value="InterPro"/>
</dbReference>
<dbReference type="SMART" id="SM00132">
    <property type="entry name" value="LIM"/>
    <property type="match status" value="1"/>
</dbReference>
<feature type="compositionally biased region" description="Acidic residues" evidence="5">
    <location>
        <begin position="745"/>
        <end position="754"/>
    </location>
</feature>
<feature type="compositionally biased region" description="Polar residues" evidence="5">
    <location>
        <begin position="1391"/>
        <end position="1441"/>
    </location>
</feature>
<feature type="compositionally biased region" description="Basic and acidic residues" evidence="5">
    <location>
        <begin position="370"/>
        <end position="408"/>
    </location>
</feature>
<dbReference type="FunFam" id="1.10.418.10:FF:000038">
    <property type="entry name" value="LIM and calponin homology domains-containing protein 1"/>
    <property type="match status" value="1"/>
</dbReference>
<evidence type="ECO:0000313" key="10">
    <source>
        <dbReference type="Proteomes" id="UP001066276"/>
    </source>
</evidence>
<keyword evidence="10" id="KW-1185">Reference proteome</keyword>
<evidence type="ECO:0000259" key="6">
    <source>
        <dbReference type="PROSITE" id="PS50021"/>
    </source>
</evidence>
<dbReference type="GO" id="GO:0030155">
    <property type="term" value="P:regulation of cell adhesion"/>
    <property type="evidence" value="ECO:0007669"/>
    <property type="project" value="InterPro"/>
</dbReference>
<feature type="compositionally biased region" description="Polar residues" evidence="5">
    <location>
        <begin position="938"/>
        <end position="947"/>
    </location>
</feature>
<dbReference type="FunFam" id="2.10.110.10:FF:000041">
    <property type="entry name" value="LIM and calponin homology domains 1"/>
    <property type="match status" value="1"/>
</dbReference>
<feature type="compositionally biased region" description="Polar residues" evidence="5">
    <location>
        <begin position="1070"/>
        <end position="1090"/>
    </location>
</feature>
<dbReference type="PROSITE" id="PS50023">
    <property type="entry name" value="LIM_DOMAIN_2"/>
    <property type="match status" value="1"/>
</dbReference>
<evidence type="ECO:0000256" key="1">
    <source>
        <dbReference type="ARBA" id="ARBA00022723"/>
    </source>
</evidence>
<evidence type="ECO:0000259" key="8">
    <source>
        <dbReference type="PROSITE" id="PS50106"/>
    </source>
</evidence>
<dbReference type="InterPro" id="IPR029978">
    <property type="entry name" value="LMO-7"/>
</dbReference>
<reference evidence="9" key="1">
    <citation type="journal article" date="2022" name="bioRxiv">
        <title>Sequencing and chromosome-scale assembly of the giantPleurodeles waltlgenome.</title>
        <authorList>
            <person name="Brown T."/>
            <person name="Elewa A."/>
            <person name="Iarovenko S."/>
            <person name="Subramanian E."/>
            <person name="Araus A.J."/>
            <person name="Petzold A."/>
            <person name="Susuki M."/>
            <person name="Suzuki K.-i.T."/>
            <person name="Hayashi T."/>
            <person name="Toyoda A."/>
            <person name="Oliveira C."/>
            <person name="Osipova E."/>
            <person name="Leigh N.D."/>
            <person name="Simon A."/>
            <person name="Yun M.H."/>
        </authorList>
    </citation>
    <scope>NUCLEOTIDE SEQUENCE</scope>
    <source>
        <strain evidence="9">20211129_DDA</strain>
        <tissue evidence="9">Liver</tissue>
    </source>
</reference>
<evidence type="ECO:0000256" key="2">
    <source>
        <dbReference type="ARBA" id="ARBA00022833"/>
    </source>
</evidence>
<dbReference type="PROSITE" id="PS50021">
    <property type="entry name" value="CH"/>
    <property type="match status" value="1"/>
</dbReference>
<feature type="domain" description="PDZ" evidence="8">
    <location>
        <begin position="815"/>
        <end position="896"/>
    </location>
</feature>
<feature type="compositionally biased region" description="Polar residues" evidence="5">
    <location>
        <begin position="410"/>
        <end position="422"/>
    </location>
</feature>
<dbReference type="Pfam" id="PF00412">
    <property type="entry name" value="LIM"/>
    <property type="match status" value="1"/>
</dbReference>
<evidence type="ECO:0008006" key="11">
    <source>
        <dbReference type="Google" id="ProtNLM"/>
    </source>
</evidence>
<feature type="region of interest" description="Disordered" evidence="5">
    <location>
        <begin position="212"/>
        <end position="244"/>
    </location>
</feature>
<feature type="compositionally biased region" description="Polar residues" evidence="5">
    <location>
        <begin position="647"/>
        <end position="672"/>
    </location>
</feature>
<feature type="domain" description="LIM zinc-binding" evidence="7">
    <location>
        <begin position="1490"/>
        <end position="1556"/>
    </location>
</feature>
<dbReference type="SUPFAM" id="SSF50156">
    <property type="entry name" value="PDZ domain-like"/>
    <property type="match status" value="1"/>
</dbReference>
<keyword evidence="1 4" id="KW-0479">Metal-binding</keyword>
<keyword evidence="2 4" id="KW-0862">Zinc</keyword>
<dbReference type="Pfam" id="PF00595">
    <property type="entry name" value="PDZ"/>
    <property type="match status" value="1"/>
</dbReference>
<dbReference type="Gene3D" id="1.10.418.10">
    <property type="entry name" value="Calponin-like domain"/>
    <property type="match status" value="1"/>
</dbReference>
<dbReference type="Gene3D" id="2.30.42.10">
    <property type="match status" value="1"/>
</dbReference>
<dbReference type="InterPro" id="IPR036872">
    <property type="entry name" value="CH_dom_sf"/>
</dbReference>
<dbReference type="InterPro" id="IPR001781">
    <property type="entry name" value="Znf_LIM"/>
</dbReference>
<feature type="compositionally biased region" description="Basic and acidic residues" evidence="5">
    <location>
        <begin position="1151"/>
        <end position="1248"/>
    </location>
</feature>
<dbReference type="CDD" id="cd08368">
    <property type="entry name" value="LIM"/>
    <property type="match status" value="1"/>
</dbReference>
<feature type="region of interest" description="Disordered" evidence="5">
    <location>
        <begin position="1062"/>
        <end position="1090"/>
    </location>
</feature>
<dbReference type="GO" id="GO:0046872">
    <property type="term" value="F:metal ion binding"/>
    <property type="evidence" value="ECO:0007669"/>
    <property type="project" value="UniProtKB-KW"/>
</dbReference>
<feature type="compositionally biased region" description="Basic and acidic residues" evidence="5">
    <location>
        <begin position="229"/>
        <end position="244"/>
    </location>
</feature>
<feature type="compositionally biased region" description="Polar residues" evidence="5">
    <location>
        <begin position="730"/>
        <end position="741"/>
    </location>
</feature>
<dbReference type="Gene3D" id="2.10.110.10">
    <property type="entry name" value="Cysteine Rich Protein"/>
    <property type="match status" value="1"/>
</dbReference>
<dbReference type="GO" id="GO:0080090">
    <property type="term" value="P:regulation of primary metabolic process"/>
    <property type="evidence" value="ECO:0007669"/>
    <property type="project" value="UniProtKB-ARBA"/>
</dbReference>
<feature type="region of interest" description="Disordered" evidence="5">
    <location>
        <begin position="730"/>
        <end position="763"/>
    </location>
</feature>
<feature type="compositionally biased region" description="Polar residues" evidence="5">
    <location>
        <begin position="491"/>
        <end position="517"/>
    </location>
</feature>
<dbReference type="EMBL" id="JANPWB010000012">
    <property type="protein sequence ID" value="KAJ1115416.1"/>
    <property type="molecule type" value="Genomic_DNA"/>
</dbReference>
<feature type="region of interest" description="Disordered" evidence="5">
    <location>
        <begin position="543"/>
        <end position="676"/>
    </location>
</feature>
<feature type="region of interest" description="Disordered" evidence="5">
    <location>
        <begin position="363"/>
        <end position="422"/>
    </location>
</feature>
<evidence type="ECO:0000256" key="5">
    <source>
        <dbReference type="SAM" id="MobiDB-lite"/>
    </source>
</evidence>
<feature type="region of interest" description="Disordered" evidence="5">
    <location>
        <begin position="934"/>
        <end position="954"/>
    </location>
</feature>
<protein>
    <recommendedName>
        <fullName evidence="11">LIM domain only protein 7</fullName>
    </recommendedName>
</protein>
<evidence type="ECO:0000313" key="9">
    <source>
        <dbReference type="EMBL" id="KAJ1115416.1"/>
    </source>
</evidence>
<comment type="caution">
    <text evidence="9">The sequence shown here is derived from an EMBL/GenBank/DDBJ whole genome shotgun (WGS) entry which is preliminary data.</text>
</comment>
<dbReference type="Proteomes" id="UP001066276">
    <property type="component" value="Chromosome 8"/>
</dbReference>
<dbReference type="PROSITE" id="PS00478">
    <property type="entry name" value="LIM_DOMAIN_1"/>
    <property type="match status" value="1"/>
</dbReference>
<feature type="compositionally biased region" description="Polar residues" evidence="5">
    <location>
        <begin position="1453"/>
        <end position="1484"/>
    </location>
</feature>
<sequence length="1562" mass="177439">MEWRDSPTENCEPAFTEAQRWLEEVTGKQFGEKDFRSALENGLLLIDLINKIKPGVIKKINRLSTPIAGLDNINVFLKACGKLGLKDAQLFHPGDLQDLSNRVTVKQEETHRRLKNVLITLYWLGRKAQSNPYYNGPYLDLKAFEGLLGQTLTKALEDSGSLKRSGRDSGCGDIWYSERGELLSPSTIHRRDDSWDSLDSFGSRSLASFSSDATLKGSSEGGESDTESELSHKMLDGSKNDKSYRRSVTIEPKPLPSYNQFLPNKSRQPVYLPAPLRKKRVDRNEDNRRSWASPVYTDPDGNFTRLIQKLSDGEGSKSMGDVSEEEVPVVQKIAFEDLQKLKSEIQEQDQKWQDDLAKWKNRRKSFTSDLQKKKEEREDIEKKVSERSERSTKTFSEMQKERESREHGSYLNSQSGVGNRRLYSSNEDVFGEHERAPTKPALEKGYTIEVDKPYSLKSEITYSMQHSQKQEDHPTAVPKRTAQIEKMNFYTNSQPDMGGSLYSSNEDVFSEKASSPTKEAAEKGFSAEANMPGILIGEVASSTRQSLKLQGPVATVAKRPLEEQNLDSCLNSRPSTRGTSLSSSNEDVYREQDNSRTKPAVENRNLLEEDMPRSLKSEFTYRSLQPQKQQDPVLGVTRSPHEEQKPASLSTHYSVNAQSRPARVTSSLPSGDQKTDAARITSVVTARPFGIRSKGLSTISRPSTMDDSRRYNGVASGISKANSVNVTTFSRSTTQHNSANLIKSEEDDEEEEEKENVMPVSSKPVSYASSRNWAVGNTEVKSDPEPDLISFSSSSVQSLSDTKVSRAQPQYSDMRVCINQTPGSSHDFGFKTTWNSTGATVKSVEGGSPAELSQLKVEDEIIAVNGTKVSKMDYSEWREAMDSALETGSLTMDIRRYGKEDWGRDPPSLPYSRHKTLNLTSMDTKIIGSPENKWIDASSRSSNSAVHDSTEKQKNDFETKAVNGVQDGVDGKPKEFEPISLKNYKRRSEFFEQGGSEPAIPDLHVPSISVSSRWSWNPEEERKRQEKWLKEQEQLLQEKHRREQEKLKEEWEQVQQEVEKESSKEHVLLNASNHVPVTSHSLPLSPSWQTREAAVSEWMRGSVGSEEQWVKPDEEAANAFKLEQQRKLEEEKLQLERETRQIEESRRKFLEEQQRRRAQEEERQRLAEQQQREAEERHQAAERQRQQEEERLRQWAEEEKQRRRLEEEQQRRLQAEEEKRWRAEEEEKRRQAVEEEQWRQRQEEEQLHLRAQPEQQRQRAEPEREKRTFQMNNYERPDPYGVAASHDELDYTASNRSSLKSAPELDAPYGYRNNSSRHSDNGWGSTSSQRGYQKDQPQTNAELERQRIIQEMRKTTSLVNDNSWIRQRASSASKEPSSLPNTMRRGESLDNLDSSGTSSWRQTPWTNQPTSYNSLSSSQDFSRPSSIVSTSNRSYLRTPSSILPPASGGTGRTGSLPQATSVASTSPQSLSPTQASQPGSQQRRSVSGKKLCSYCNNNLGKGAAMIIESLGLCYHIQCFKCVACESDLGGSQTGAEVRIRNNELYCNGCYTRFKTIRQPTPM</sequence>
<dbReference type="PROSITE" id="PS50106">
    <property type="entry name" value="PDZ"/>
    <property type="match status" value="1"/>
</dbReference>
<dbReference type="SUPFAM" id="SSF47576">
    <property type="entry name" value="Calponin-homology domain, CH-domain"/>
    <property type="match status" value="1"/>
</dbReference>
<name>A0AAV7NH78_PLEWA</name>
<feature type="region of interest" description="Disordered" evidence="5">
    <location>
        <begin position="1360"/>
        <end position="1484"/>
    </location>
</feature>
<organism evidence="9 10">
    <name type="scientific">Pleurodeles waltl</name>
    <name type="common">Iberian ribbed newt</name>
    <dbReference type="NCBI Taxonomy" id="8319"/>
    <lineage>
        <taxon>Eukaryota</taxon>
        <taxon>Metazoa</taxon>
        <taxon>Chordata</taxon>
        <taxon>Craniata</taxon>
        <taxon>Vertebrata</taxon>
        <taxon>Euteleostomi</taxon>
        <taxon>Amphibia</taxon>
        <taxon>Batrachia</taxon>
        <taxon>Caudata</taxon>
        <taxon>Salamandroidea</taxon>
        <taxon>Salamandridae</taxon>
        <taxon>Pleurodelinae</taxon>
        <taxon>Pleurodeles</taxon>
    </lineage>
</organism>
<dbReference type="InterPro" id="IPR001478">
    <property type="entry name" value="PDZ"/>
</dbReference>
<dbReference type="PANTHER" id="PTHR46767">
    <property type="entry name" value="LIM DOMAIN ONLY PROTEIN 7"/>
    <property type="match status" value="1"/>
</dbReference>
<feature type="domain" description="Calponin-homology (CH)" evidence="6">
    <location>
        <begin position="12"/>
        <end position="129"/>
    </location>
</feature>
<evidence type="ECO:0000256" key="3">
    <source>
        <dbReference type="ARBA" id="ARBA00023038"/>
    </source>
</evidence>
<feature type="compositionally biased region" description="Polar residues" evidence="5">
    <location>
        <begin position="620"/>
        <end position="630"/>
    </location>
</feature>
<evidence type="ECO:0000256" key="4">
    <source>
        <dbReference type="PROSITE-ProRule" id="PRU00125"/>
    </source>
</evidence>
<feature type="compositionally biased region" description="Polar residues" evidence="5">
    <location>
        <begin position="1360"/>
        <end position="1381"/>
    </location>
</feature>
<proteinExistence type="predicted"/>
<dbReference type="InterPro" id="IPR001715">
    <property type="entry name" value="CH_dom"/>
</dbReference>
<feature type="region of interest" description="Disordered" evidence="5">
    <location>
        <begin position="1151"/>
        <end position="1341"/>
    </location>
</feature>
<feature type="region of interest" description="Disordered" evidence="5">
    <location>
        <begin position="491"/>
        <end position="525"/>
    </location>
</feature>